<dbReference type="GO" id="GO:0035513">
    <property type="term" value="P:oxidative RNA demethylation"/>
    <property type="evidence" value="ECO:0007669"/>
    <property type="project" value="TreeGrafter"/>
</dbReference>
<dbReference type="InterPro" id="IPR027450">
    <property type="entry name" value="AlkB-like"/>
</dbReference>
<dbReference type="Pfam" id="PF13532">
    <property type="entry name" value="2OG-FeII_Oxy_2"/>
    <property type="match status" value="1"/>
</dbReference>
<dbReference type="GO" id="GO:0005737">
    <property type="term" value="C:cytoplasm"/>
    <property type="evidence" value="ECO:0007669"/>
    <property type="project" value="TreeGrafter"/>
</dbReference>
<keyword evidence="3" id="KW-0560">Oxidoreductase</keyword>
<keyword evidence="4 5" id="KW-0408">Iron</keyword>
<keyword evidence="2" id="KW-0223">Dioxygenase</keyword>
<comment type="cofactor">
    <cofactor evidence="5">
        <name>Fe(2+)</name>
        <dbReference type="ChEBI" id="CHEBI:29033"/>
    </cofactor>
    <text evidence="5">Binds 1 Fe(2+) ion per subunit.</text>
</comment>
<sequence length="99" mass="10900">SERDLSRALVSVSFGQSAVYLTGGTSLDDPILPIWLHSGDVLVMHADQRLVYHAVPCIVPTRKFDGATCQGKTAEEVDKELLDYANTSRVNITIRQVNE</sequence>
<feature type="domain" description="Alpha-ketoglutarate-dependent dioxygenase AlkB-like" evidence="6">
    <location>
        <begin position="2"/>
        <end position="95"/>
    </location>
</feature>
<dbReference type="PANTHER" id="PTHR16557">
    <property type="entry name" value="ALKYLATED DNA REPAIR PROTEIN ALKB-RELATED"/>
    <property type="match status" value="1"/>
</dbReference>
<feature type="non-terminal residue" evidence="7">
    <location>
        <position position="1"/>
    </location>
</feature>
<dbReference type="Gene3D" id="2.60.120.590">
    <property type="entry name" value="Alpha-ketoglutarate-dependent dioxygenase AlkB-like"/>
    <property type="match status" value="1"/>
</dbReference>
<dbReference type="GO" id="GO:0005634">
    <property type="term" value="C:nucleus"/>
    <property type="evidence" value="ECO:0007669"/>
    <property type="project" value="TreeGrafter"/>
</dbReference>
<evidence type="ECO:0000256" key="2">
    <source>
        <dbReference type="ARBA" id="ARBA00022964"/>
    </source>
</evidence>
<gene>
    <name evidence="7" type="ORF">MSPICULIGERA_LOCUS4321</name>
</gene>
<proteinExistence type="predicted"/>
<dbReference type="SUPFAM" id="SSF51197">
    <property type="entry name" value="Clavaminate synthase-like"/>
    <property type="match status" value="1"/>
</dbReference>
<evidence type="ECO:0000256" key="3">
    <source>
        <dbReference type="ARBA" id="ARBA00023002"/>
    </source>
</evidence>
<keyword evidence="8" id="KW-1185">Reference proteome</keyword>
<feature type="non-terminal residue" evidence="7">
    <location>
        <position position="99"/>
    </location>
</feature>
<dbReference type="PANTHER" id="PTHR16557:SF2">
    <property type="entry name" value="NUCLEIC ACID DIOXYGENASE ALKBH1"/>
    <property type="match status" value="1"/>
</dbReference>
<dbReference type="GO" id="GO:0008198">
    <property type="term" value="F:ferrous iron binding"/>
    <property type="evidence" value="ECO:0007669"/>
    <property type="project" value="TreeGrafter"/>
</dbReference>
<dbReference type="InterPro" id="IPR004574">
    <property type="entry name" value="Alkb"/>
</dbReference>
<organism evidence="7 8">
    <name type="scientific">Mesorhabditis spiculigera</name>
    <dbReference type="NCBI Taxonomy" id="96644"/>
    <lineage>
        <taxon>Eukaryota</taxon>
        <taxon>Metazoa</taxon>
        <taxon>Ecdysozoa</taxon>
        <taxon>Nematoda</taxon>
        <taxon>Chromadorea</taxon>
        <taxon>Rhabditida</taxon>
        <taxon>Rhabditina</taxon>
        <taxon>Rhabditomorpha</taxon>
        <taxon>Rhabditoidea</taxon>
        <taxon>Rhabditidae</taxon>
        <taxon>Mesorhabditinae</taxon>
        <taxon>Mesorhabditis</taxon>
    </lineage>
</organism>
<dbReference type="InterPro" id="IPR037151">
    <property type="entry name" value="AlkB-like_sf"/>
</dbReference>
<evidence type="ECO:0000259" key="6">
    <source>
        <dbReference type="Pfam" id="PF13532"/>
    </source>
</evidence>
<protein>
    <recommendedName>
        <fullName evidence="6">Alpha-ketoglutarate-dependent dioxygenase AlkB-like domain-containing protein</fullName>
    </recommendedName>
</protein>
<evidence type="ECO:0000313" key="7">
    <source>
        <dbReference type="EMBL" id="CAJ0565689.1"/>
    </source>
</evidence>
<evidence type="ECO:0000313" key="8">
    <source>
        <dbReference type="Proteomes" id="UP001177023"/>
    </source>
</evidence>
<name>A0AA36FSR3_9BILA</name>
<dbReference type="Proteomes" id="UP001177023">
    <property type="component" value="Unassembled WGS sequence"/>
</dbReference>
<evidence type="ECO:0000256" key="1">
    <source>
        <dbReference type="ARBA" id="ARBA00022723"/>
    </source>
</evidence>
<dbReference type="GO" id="GO:0035515">
    <property type="term" value="F:oxidative RNA demethylase activity"/>
    <property type="evidence" value="ECO:0007669"/>
    <property type="project" value="TreeGrafter"/>
</dbReference>
<feature type="binding site" evidence="5">
    <location>
        <position position="53"/>
    </location>
    <ligand>
        <name>Fe cation</name>
        <dbReference type="ChEBI" id="CHEBI:24875"/>
        <note>catalytic</note>
    </ligand>
</feature>
<reference evidence="7" key="1">
    <citation type="submission" date="2023-06" db="EMBL/GenBank/DDBJ databases">
        <authorList>
            <person name="Delattre M."/>
        </authorList>
    </citation>
    <scope>NUCLEOTIDE SEQUENCE</scope>
    <source>
        <strain evidence="7">AF72</strain>
    </source>
</reference>
<evidence type="ECO:0000256" key="4">
    <source>
        <dbReference type="ARBA" id="ARBA00023004"/>
    </source>
</evidence>
<evidence type="ECO:0000256" key="5">
    <source>
        <dbReference type="PIRSR" id="PIRSR604574-2"/>
    </source>
</evidence>
<keyword evidence="1 5" id="KW-0479">Metal-binding</keyword>
<dbReference type="EMBL" id="CATQJA010001089">
    <property type="protein sequence ID" value="CAJ0565689.1"/>
    <property type="molecule type" value="Genomic_DNA"/>
</dbReference>
<accession>A0AA36FSR3</accession>
<dbReference type="GO" id="GO:0035516">
    <property type="term" value="F:broad specificity oxidative DNA demethylase activity"/>
    <property type="evidence" value="ECO:0007669"/>
    <property type="project" value="TreeGrafter"/>
</dbReference>
<dbReference type="AlphaFoldDB" id="A0AA36FSR3"/>
<comment type="caution">
    <text evidence="7">The sequence shown here is derived from an EMBL/GenBank/DDBJ whole genome shotgun (WGS) entry which is preliminary data.</text>
</comment>